<dbReference type="Gene3D" id="3.40.710.10">
    <property type="entry name" value="DD-peptidase/beta-lactamase superfamily"/>
    <property type="match status" value="2"/>
</dbReference>
<name>M1YPS4_9FIRM</name>
<dbReference type="OrthoDB" id="9766909at2"/>
<dbReference type="GO" id="GO:0008360">
    <property type="term" value="P:regulation of cell shape"/>
    <property type="evidence" value="ECO:0007669"/>
    <property type="project" value="UniProtKB-KW"/>
</dbReference>
<protein>
    <submittedName>
        <fullName evidence="17">Transglycosylase</fullName>
    </submittedName>
</protein>
<evidence type="ECO:0000256" key="12">
    <source>
        <dbReference type="ARBA" id="ARBA00034000"/>
    </source>
</evidence>
<dbReference type="Pfam" id="PF00905">
    <property type="entry name" value="Transpeptidase"/>
    <property type="match status" value="1"/>
</dbReference>
<keyword evidence="18" id="KW-1185">Reference proteome</keyword>
<dbReference type="AlphaFoldDB" id="M1YPS4"/>
<dbReference type="SUPFAM" id="SSF56601">
    <property type="entry name" value="beta-lactamase/transpeptidase-like"/>
    <property type="match status" value="1"/>
</dbReference>
<dbReference type="Proteomes" id="UP000245423">
    <property type="component" value="Chromosome 1"/>
</dbReference>
<keyword evidence="5" id="KW-0328">Glycosyltransferase</keyword>
<keyword evidence="8" id="KW-0133">Cell shape</keyword>
<dbReference type="HOGENOM" id="CLU_006354_2_2_9"/>
<feature type="compositionally biased region" description="Acidic residues" evidence="14">
    <location>
        <begin position="947"/>
        <end position="961"/>
    </location>
</feature>
<evidence type="ECO:0000256" key="4">
    <source>
        <dbReference type="ARBA" id="ARBA00022670"/>
    </source>
</evidence>
<keyword evidence="7" id="KW-0378">Hydrolase</keyword>
<evidence type="ECO:0000256" key="1">
    <source>
        <dbReference type="ARBA" id="ARBA00007090"/>
    </source>
</evidence>
<comment type="similarity">
    <text evidence="1">In the C-terminal section; belongs to the transpeptidase family.</text>
</comment>
<keyword evidence="3" id="KW-0121">Carboxypeptidase</keyword>
<evidence type="ECO:0000256" key="5">
    <source>
        <dbReference type="ARBA" id="ARBA00022676"/>
    </source>
</evidence>
<dbReference type="Pfam" id="PF00912">
    <property type="entry name" value="Transgly"/>
    <property type="match status" value="1"/>
</dbReference>
<reference evidence="17 18" key="1">
    <citation type="submission" date="2016-11" db="EMBL/GenBank/DDBJ databases">
        <authorList>
            <person name="Manzoor S."/>
        </authorList>
    </citation>
    <scope>NUCLEOTIDE SEQUENCE [LARGE SCALE GENOMIC DNA]</scope>
    <source>
        <strain evidence="17">Clostridium ultunense strain Esp</strain>
    </source>
</reference>
<keyword evidence="11" id="KW-0961">Cell wall biogenesis/degradation</keyword>
<comment type="catalytic activity">
    <reaction evidence="13">
        <text>[GlcNAc-(1-&gt;4)-Mur2Ac(oyl-L-Ala-gamma-D-Glu-L-Lys-D-Ala-D-Ala)](n)-di-trans,octa-cis-undecaprenyl diphosphate + beta-D-GlcNAc-(1-&gt;4)-Mur2Ac(oyl-L-Ala-gamma-D-Glu-L-Lys-D-Ala-D-Ala)-di-trans,octa-cis-undecaprenyl diphosphate = [GlcNAc-(1-&gt;4)-Mur2Ac(oyl-L-Ala-gamma-D-Glu-L-Lys-D-Ala-D-Ala)](n+1)-di-trans,octa-cis-undecaprenyl diphosphate + di-trans,octa-cis-undecaprenyl diphosphate + H(+)</text>
        <dbReference type="Rhea" id="RHEA:23708"/>
        <dbReference type="Rhea" id="RHEA-COMP:9602"/>
        <dbReference type="Rhea" id="RHEA-COMP:9603"/>
        <dbReference type="ChEBI" id="CHEBI:15378"/>
        <dbReference type="ChEBI" id="CHEBI:58405"/>
        <dbReference type="ChEBI" id="CHEBI:60033"/>
        <dbReference type="ChEBI" id="CHEBI:78435"/>
        <dbReference type="EC" id="2.4.99.28"/>
    </reaction>
</comment>
<gene>
    <name evidence="17" type="ORF">CUESP1_1962</name>
</gene>
<comment type="catalytic activity">
    <reaction evidence="12">
        <text>Preferential cleavage: (Ac)2-L-Lys-D-Ala-|-D-Ala. Also transpeptidation of peptidyl-alanyl moieties that are N-acyl substituents of D-alanine.</text>
        <dbReference type="EC" id="3.4.16.4"/>
    </reaction>
</comment>
<dbReference type="SUPFAM" id="SSF53955">
    <property type="entry name" value="Lysozyme-like"/>
    <property type="match status" value="1"/>
</dbReference>
<dbReference type="InterPro" id="IPR012338">
    <property type="entry name" value="Beta-lactam/transpept-like"/>
</dbReference>
<dbReference type="GO" id="GO:0006508">
    <property type="term" value="P:proteolysis"/>
    <property type="evidence" value="ECO:0007669"/>
    <property type="project" value="UniProtKB-KW"/>
</dbReference>
<evidence type="ECO:0000256" key="7">
    <source>
        <dbReference type="ARBA" id="ARBA00022801"/>
    </source>
</evidence>
<keyword evidence="10" id="KW-0511">Multifunctional enzyme</keyword>
<dbReference type="InterPro" id="IPR050396">
    <property type="entry name" value="Glycosyltr_51/Transpeptidase"/>
</dbReference>
<dbReference type="Gene3D" id="1.10.3810.10">
    <property type="entry name" value="Biosynthetic peptidoglycan transglycosylase-like"/>
    <property type="match status" value="1"/>
</dbReference>
<dbReference type="NCBIfam" id="TIGR02074">
    <property type="entry name" value="PBP_1a_fam"/>
    <property type="match status" value="1"/>
</dbReference>
<evidence type="ECO:0000313" key="18">
    <source>
        <dbReference type="Proteomes" id="UP000245423"/>
    </source>
</evidence>
<feature type="region of interest" description="Disordered" evidence="14">
    <location>
        <begin position="942"/>
        <end position="990"/>
    </location>
</feature>
<proteinExistence type="inferred from homology"/>
<evidence type="ECO:0000313" key="17">
    <source>
        <dbReference type="EMBL" id="SHD77321.1"/>
    </source>
</evidence>
<evidence type="ECO:0000256" key="13">
    <source>
        <dbReference type="ARBA" id="ARBA00049902"/>
    </source>
</evidence>
<organism evidence="17 18">
    <name type="scientific">[Clostridium] ultunense Esp</name>
    <dbReference type="NCBI Taxonomy" id="1288971"/>
    <lineage>
        <taxon>Bacteria</taxon>
        <taxon>Bacillati</taxon>
        <taxon>Bacillota</taxon>
        <taxon>Tissierellia</taxon>
        <taxon>Tissierellales</taxon>
        <taxon>Tepidimicrobiaceae</taxon>
        <taxon>Schnuerera</taxon>
    </lineage>
</organism>
<feature type="domain" description="Glycosyl transferase family 51" evidence="16">
    <location>
        <begin position="69"/>
        <end position="231"/>
    </location>
</feature>
<dbReference type="PANTHER" id="PTHR32282:SF33">
    <property type="entry name" value="PEPTIDOGLYCAN GLYCOSYLTRANSFERASE"/>
    <property type="match status" value="1"/>
</dbReference>
<keyword evidence="6" id="KW-0808">Transferase</keyword>
<sequence>MSEDNKKKPKPKWKKRLKIFFLVLFLLAIIAAGAVSGMVIAIAKDAPKINPTNITSLLNQTSFILDQNGNIIEKIQNKGYEYRTIVSVNQMPKHLKDAFIAIEDERFEDHIGVDPKGIVKSAIDNVKAGHIVRGASTITQQLAKNLYLTSEKKWDRKIKEAYLALQIEKALTKDQILEAYLNRIFLGQGAYGVQEAAETYFSKDVEELTIAESAVLAGIIKSPAKYSLFQTLRPEDFDSDKHIEVGQLDILGEKYIAVYNEEAINRQRIVLSKMLELGKITEEEYNAALNEDIKSSIKPGEKKIQGISSYFNDYIKVQVIEALMNELGYSKEEAEKELYTGGIKIYSTMDLELQKKLEDIYNNFTEVLLGNPEKIKGPALISWRLNKAQNIVDERNNILFYKQENILDDNYNLIIEKGTYEIVDERLIIKNSKLDPYKSNVDIADYYTIDNRKNLVTHRMGSLTLPEKEFSIGEDRSITISDNYLKNNSDFYTIDGEGNLLVNEKYFYRQKDGIVQPQSATVIMDYRTGQIKALVGGRDVEGNRILNRATSSARQPGSTIKPLAVYLPALDNGFTAASPIDDIPFYSNGELWPNNWYTGYRGIHTLRRSVEQSVNVNSVKTLEAIGINTSMEYLSRMGLINKEDPSKDNFITSVENKASNDENLSALGLGGMTKGLSPLEITAAYGSIANNGIYIKPISFTKILDKDDNILLNNTPKETTVVSPQVAYIMSDILRTTVSNGIAGRAQVPNMPTAGKTGTTQDKADAWFAGYTPYYVMGLWIGNDSPQIKLNQGSAMAAQLWKIIMTNVHEGLETKSFEQPANIVSVNVCTQSGKLPTELCNHDPRGSTVRKELFVQGTQPTEFCDAHVEVDICTITNKIANEYCPEDSVAKRVFIKRDPPYDPSKHGGVVPSDYQHTAPKEVCDEHNQDNWIDDWLNDLINNGDGDKDNDELEDNDNDDNDNSSNGNGNSNGNNDNNNNNNNGNNENGDD</sequence>
<keyword evidence="4" id="KW-0645">Protease</keyword>
<evidence type="ECO:0000256" key="10">
    <source>
        <dbReference type="ARBA" id="ARBA00023268"/>
    </source>
</evidence>
<evidence type="ECO:0000256" key="9">
    <source>
        <dbReference type="ARBA" id="ARBA00022984"/>
    </source>
</evidence>
<dbReference type="GO" id="GO:0008658">
    <property type="term" value="F:penicillin binding"/>
    <property type="evidence" value="ECO:0007669"/>
    <property type="project" value="InterPro"/>
</dbReference>
<dbReference type="InterPro" id="IPR023346">
    <property type="entry name" value="Lysozyme-like_dom_sf"/>
</dbReference>
<dbReference type="FunFam" id="1.10.3810.10:FF:000001">
    <property type="entry name" value="Penicillin-binding protein 1A"/>
    <property type="match status" value="1"/>
</dbReference>
<evidence type="ECO:0000259" key="15">
    <source>
        <dbReference type="Pfam" id="PF00905"/>
    </source>
</evidence>
<evidence type="ECO:0000256" key="6">
    <source>
        <dbReference type="ARBA" id="ARBA00022679"/>
    </source>
</evidence>
<dbReference type="EMBL" id="LT669839">
    <property type="protein sequence ID" value="SHD77321.1"/>
    <property type="molecule type" value="Genomic_DNA"/>
</dbReference>
<dbReference type="GO" id="GO:0009002">
    <property type="term" value="F:serine-type D-Ala-D-Ala carboxypeptidase activity"/>
    <property type="evidence" value="ECO:0007669"/>
    <property type="project" value="UniProtKB-EC"/>
</dbReference>
<evidence type="ECO:0000259" key="16">
    <source>
        <dbReference type="Pfam" id="PF00912"/>
    </source>
</evidence>
<dbReference type="GO" id="GO:0008955">
    <property type="term" value="F:peptidoglycan glycosyltransferase activity"/>
    <property type="evidence" value="ECO:0007669"/>
    <property type="project" value="UniProtKB-EC"/>
</dbReference>
<dbReference type="InterPro" id="IPR001460">
    <property type="entry name" value="PCN-bd_Tpept"/>
</dbReference>
<evidence type="ECO:0000256" key="11">
    <source>
        <dbReference type="ARBA" id="ARBA00023316"/>
    </source>
</evidence>
<evidence type="ECO:0000256" key="8">
    <source>
        <dbReference type="ARBA" id="ARBA00022960"/>
    </source>
</evidence>
<dbReference type="GO" id="GO:0009252">
    <property type="term" value="P:peptidoglycan biosynthetic process"/>
    <property type="evidence" value="ECO:0007669"/>
    <property type="project" value="UniProtKB-KW"/>
</dbReference>
<dbReference type="GO" id="GO:0071555">
    <property type="term" value="P:cell wall organization"/>
    <property type="evidence" value="ECO:0007669"/>
    <property type="project" value="UniProtKB-KW"/>
</dbReference>
<accession>M1YPS4</accession>
<dbReference type="RefSeq" id="WP_005582054.1">
    <property type="nucleotide sequence ID" value="NZ_LT669839.1"/>
</dbReference>
<feature type="compositionally biased region" description="Low complexity" evidence="14">
    <location>
        <begin position="962"/>
        <end position="990"/>
    </location>
</feature>
<feature type="domain" description="Penicillin-binding protein transpeptidase" evidence="15">
    <location>
        <begin position="520"/>
        <end position="805"/>
    </location>
</feature>
<evidence type="ECO:0000256" key="14">
    <source>
        <dbReference type="SAM" id="MobiDB-lite"/>
    </source>
</evidence>
<evidence type="ECO:0000256" key="2">
    <source>
        <dbReference type="ARBA" id="ARBA00007739"/>
    </source>
</evidence>
<dbReference type="PANTHER" id="PTHR32282">
    <property type="entry name" value="BINDING PROTEIN TRANSPEPTIDASE, PUTATIVE-RELATED"/>
    <property type="match status" value="1"/>
</dbReference>
<dbReference type="InterPro" id="IPR036950">
    <property type="entry name" value="PBP_transglycosylase"/>
</dbReference>
<keyword evidence="9" id="KW-0573">Peptidoglycan synthesis</keyword>
<comment type="similarity">
    <text evidence="2">In the N-terminal section; belongs to the glycosyltransferase 51 family.</text>
</comment>
<dbReference type="InterPro" id="IPR001264">
    <property type="entry name" value="Glyco_trans_51"/>
</dbReference>
<evidence type="ECO:0000256" key="3">
    <source>
        <dbReference type="ARBA" id="ARBA00022645"/>
    </source>
</evidence>